<evidence type="ECO:0000313" key="4">
    <source>
        <dbReference type="Proteomes" id="UP001501736"/>
    </source>
</evidence>
<dbReference type="SUPFAM" id="SSF56219">
    <property type="entry name" value="DNase I-like"/>
    <property type="match status" value="1"/>
</dbReference>
<dbReference type="CDD" id="cd10283">
    <property type="entry name" value="MnuA_DNase1-like"/>
    <property type="match status" value="1"/>
</dbReference>
<feature type="compositionally biased region" description="Gly residues" evidence="1">
    <location>
        <begin position="947"/>
        <end position="966"/>
    </location>
</feature>
<evidence type="ECO:0000259" key="2">
    <source>
        <dbReference type="PROSITE" id="PS51841"/>
    </source>
</evidence>
<feature type="domain" description="LTD" evidence="2">
    <location>
        <begin position="60"/>
        <end position="201"/>
    </location>
</feature>
<evidence type="ECO:0000313" key="3">
    <source>
        <dbReference type="EMBL" id="GAA3284320.1"/>
    </source>
</evidence>
<dbReference type="PROSITE" id="PS51318">
    <property type="entry name" value="TAT"/>
    <property type="match status" value="1"/>
</dbReference>
<dbReference type="Pfam" id="PF00932">
    <property type="entry name" value="LTD"/>
    <property type="match status" value="1"/>
</dbReference>
<dbReference type="NCBIfam" id="NF033681">
    <property type="entry name" value="ExeM_NucH_DNase"/>
    <property type="match status" value="1"/>
</dbReference>
<organism evidence="3 4">
    <name type="scientific">Nesterenkonia halobia</name>
    <dbReference type="NCBI Taxonomy" id="37922"/>
    <lineage>
        <taxon>Bacteria</taxon>
        <taxon>Bacillati</taxon>
        <taxon>Actinomycetota</taxon>
        <taxon>Actinomycetes</taxon>
        <taxon>Micrococcales</taxon>
        <taxon>Micrococcaceae</taxon>
        <taxon>Nesterenkonia</taxon>
    </lineage>
</organism>
<dbReference type="InterPro" id="IPR047971">
    <property type="entry name" value="ExeM-like"/>
</dbReference>
<dbReference type="Pfam" id="PF03372">
    <property type="entry name" value="Exo_endo_phos"/>
    <property type="match status" value="1"/>
</dbReference>
<dbReference type="PANTHER" id="PTHR42834:SF1">
    <property type="entry name" value="ENDONUCLEASE_EXONUCLEASE_PHOSPHATASE FAMILY PROTEIN (AFU_ORTHOLOGUE AFUA_3G09210)"/>
    <property type="match status" value="1"/>
</dbReference>
<comment type="caution">
    <text evidence="3">The sequence shown here is derived from an EMBL/GenBank/DDBJ whole genome shotgun (WGS) entry which is preliminary data.</text>
</comment>
<dbReference type="EMBL" id="BAAAYG010000005">
    <property type="protein sequence ID" value="GAA3284320.1"/>
    <property type="molecule type" value="Genomic_DNA"/>
</dbReference>
<dbReference type="SUPFAM" id="SSF74853">
    <property type="entry name" value="Lamin A/C globular tail domain"/>
    <property type="match status" value="1"/>
</dbReference>
<dbReference type="Gene3D" id="2.60.40.1260">
    <property type="entry name" value="Lamin Tail domain"/>
    <property type="match status" value="1"/>
</dbReference>
<feature type="compositionally biased region" description="Gly residues" evidence="1">
    <location>
        <begin position="259"/>
        <end position="268"/>
    </location>
</feature>
<feature type="compositionally biased region" description="Low complexity" evidence="1">
    <location>
        <begin position="967"/>
        <end position="976"/>
    </location>
</feature>
<dbReference type="PROSITE" id="PS51841">
    <property type="entry name" value="LTD"/>
    <property type="match status" value="1"/>
</dbReference>
<feature type="compositionally biased region" description="Polar residues" evidence="1">
    <location>
        <begin position="235"/>
        <end position="250"/>
    </location>
</feature>
<dbReference type="InterPro" id="IPR006311">
    <property type="entry name" value="TAT_signal"/>
</dbReference>
<feature type="region of interest" description="Disordered" evidence="1">
    <location>
        <begin position="902"/>
        <end position="982"/>
    </location>
</feature>
<dbReference type="InterPro" id="IPR036415">
    <property type="entry name" value="Lamin_tail_dom_sf"/>
</dbReference>
<feature type="region of interest" description="Disordered" evidence="1">
    <location>
        <begin position="225"/>
        <end position="273"/>
    </location>
</feature>
<feature type="compositionally biased region" description="Basic and acidic residues" evidence="1">
    <location>
        <begin position="936"/>
        <end position="945"/>
    </location>
</feature>
<reference evidence="4" key="1">
    <citation type="journal article" date="2019" name="Int. J. Syst. Evol. Microbiol.">
        <title>The Global Catalogue of Microorganisms (GCM) 10K type strain sequencing project: providing services to taxonomists for standard genome sequencing and annotation.</title>
        <authorList>
            <consortium name="The Broad Institute Genomics Platform"/>
            <consortium name="The Broad Institute Genome Sequencing Center for Infectious Disease"/>
            <person name="Wu L."/>
            <person name="Ma J."/>
        </authorList>
    </citation>
    <scope>NUCLEOTIDE SEQUENCE [LARGE SCALE GENOMIC DNA]</scope>
    <source>
        <strain evidence="4">JCM 11483</strain>
    </source>
</reference>
<keyword evidence="4" id="KW-1185">Reference proteome</keyword>
<dbReference type="Proteomes" id="UP001501736">
    <property type="component" value="Unassembled WGS sequence"/>
</dbReference>
<dbReference type="InterPro" id="IPR005135">
    <property type="entry name" value="Endo/exonuclease/phosphatase"/>
</dbReference>
<dbReference type="PANTHER" id="PTHR42834">
    <property type="entry name" value="ENDONUCLEASE/EXONUCLEASE/PHOSPHATASE FAMILY PROTEIN (AFU_ORTHOLOGUE AFUA_3G09210)"/>
    <property type="match status" value="1"/>
</dbReference>
<feature type="region of interest" description="Disordered" evidence="1">
    <location>
        <begin position="1"/>
        <end position="22"/>
    </location>
</feature>
<accession>A0ABP6RE92</accession>
<dbReference type="InterPro" id="IPR036691">
    <property type="entry name" value="Endo/exonu/phosph_ase_sf"/>
</dbReference>
<evidence type="ECO:0000256" key="1">
    <source>
        <dbReference type="SAM" id="MobiDB-lite"/>
    </source>
</evidence>
<dbReference type="InterPro" id="IPR001322">
    <property type="entry name" value="Lamin_tail_dom"/>
</dbReference>
<feature type="compositionally biased region" description="Gly residues" evidence="1">
    <location>
        <begin position="907"/>
        <end position="918"/>
    </location>
</feature>
<gene>
    <name evidence="3" type="ORF">GCM10020260_14620</name>
</gene>
<dbReference type="CDD" id="cd04486">
    <property type="entry name" value="YhcR_OBF_like"/>
    <property type="match status" value="1"/>
</dbReference>
<protein>
    <recommendedName>
        <fullName evidence="2">LTD domain-containing protein</fullName>
    </recommendedName>
</protein>
<proteinExistence type="predicted"/>
<dbReference type="RefSeq" id="WP_344719777.1">
    <property type="nucleotide sequence ID" value="NZ_BAAAYG010000005.1"/>
</dbReference>
<name>A0ABP6RE92_9MICC</name>
<dbReference type="Gene3D" id="3.60.10.10">
    <property type="entry name" value="Endonuclease/exonuclease/phosphatase"/>
    <property type="match status" value="1"/>
</dbReference>
<sequence length="982" mass="102354">MDVPSDPTGAAGAPGPRRSRSRGLAAVVAGAGLTAALLAPVSASAAPQQPAQTEQAAQTELAAQQESADVVISEVYTTGAGTDAAFDQRFIELQNTGETAVDLSGWSINYRPSSRGEDSLTPSGHTDLSGTVEPGGHYLISNPGLSAGDGQALPQPDEHLGGATAMRDGVIWLSDSDQPIDVPLGDVQDVEGVVDLLGYGDANTVETAAADSVSGSSDVRSMVRTDGVDTDDNSADFTLSSTITPTNSAGEQIVHEGGGENGGDGGSGEGDRNEPVELAIDEIPRSLDASENELLEQPVTVSGVVTAAYPTGGFDGFVVQTPGTGGDVDLDEHTASDAVFVYSPWQVGEVSVGDHVELTADVTTYSGQVQLSLYAGSDQTPEHALAQLDEPAEAIKPAVVEFPETEAERQSLAGMLIDPQGSYTVTDNYTLNQYGELGVVAGSEPLSTPTDVVAPGEQAQALAAENAERLFYLDDGSSTNLSRSPGWDQELPYITAEDPVRIGAEVQWEQPVIVDHRYDEWRLQPTGHLTGETAEQVQPASIEDTRAGEQQPAAPEGDVRLASFNVLNYFVHLGEDEQGCDYYSDRDGEPTTTDWCTARGAYSQESFERQQTKIVSAINALDADVVALQEIENSAHFTDDADRDLAMQNLVEALNADAGSAEWAAVASPEETPAVGDEDVIRNGFIHRVDAVEPVGDSRILFDEGIDDIMTDELSALDVGSIFSNAREPLAQQFQPVDGGEDDRFFAIVNHLKSKGSAPDDGPNAETGDGQGAWNAARQEQAGALDAFADALAADTGTERVFLMGDFNSYTQEDPLQVLADGGFSNLAADAGDTYAYDGQVGSLDHVLGTEAAADSVVQTDIWNINSVEPIAAEYSRYNGSATDLYAPGQWRASDHDPVIVDIALGSDGGSDGGSGEDGSGDDSGNPGPGQGPPEGKGHNRDDHPGNGPGQNNGNGNGNNGHGNGTRGTMATAAGTDPEARG</sequence>